<dbReference type="EMBL" id="CAXIEN010000032">
    <property type="protein sequence ID" value="CAL1268271.1"/>
    <property type="molecule type" value="Genomic_DNA"/>
</dbReference>
<dbReference type="GO" id="GO:0005125">
    <property type="term" value="F:cytokine activity"/>
    <property type="evidence" value="ECO:0007669"/>
    <property type="project" value="InterPro"/>
</dbReference>
<name>A0AAV1ZD35_9ARAC</name>
<dbReference type="AlphaFoldDB" id="A0AAV1ZD35"/>
<dbReference type="GO" id="GO:0005576">
    <property type="term" value="C:extracellular region"/>
    <property type="evidence" value="ECO:0007669"/>
    <property type="project" value="UniProtKB-SubCell"/>
</dbReference>
<sequence>MSYINQKTSSLHPCTLLLSDNCLLQFETKIMEFQATAVVLLVALSQCISAQLFPDGLLSEMKYIDKDGAFLQFGGSLWFEGNIYSITSLLENEKGNDRLKVNGTTSTSEKCFPNEVRELFYPCPSKVEEDHDVNRVPQNISFVQCQQPRDLNNIWFEINSLCKEVNLEVPVLRNDADCVGKSNKYTLVWETVTVACIRAVLPSRMIIKPAHAIPVLVPS</sequence>
<dbReference type="SUPFAM" id="SSF57501">
    <property type="entry name" value="Cystine-knot cytokines"/>
    <property type="match status" value="1"/>
</dbReference>
<dbReference type="InterPro" id="IPR029034">
    <property type="entry name" value="Cystine-knot_cytokine"/>
</dbReference>
<evidence type="ECO:0000313" key="5">
    <source>
        <dbReference type="EMBL" id="CAL1268271.1"/>
    </source>
</evidence>
<keyword evidence="4" id="KW-0732">Signal</keyword>
<organism evidence="5 6">
    <name type="scientific">Larinioides sclopetarius</name>
    <dbReference type="NCBI Taxonomy" id="280406"/>
    <lineage>
        <taxon>Eukaryota</taxon>
        <taxon>Metazoa</taxon>
        <taxon>Ecdysozoa</taxon>
        <taxon>Arthropoda</taxon>
        <taxon>Chelicerata</taxon>
        <taxon>Arachnida</taxon>
        <taxon>Araneae</taxon>
        <taxon>Araneomorphae</taxon>
        <taxon>Entelegynae</taxon>
        <taxon>Araneoidea</taxon>
        <taxon>Araneidae</taxon>
        <taxon>Larinioides</taxon>
    </lineage>
</organism>
<evidence type="ECO:0000256" key="1">
    <source>
        <dbReference type="ARBA" id="ARBA00004613"/>
    </source>
</evidence>
<dbReference type="Proteomes" id="UP001497382">
    <property type="component" value="Unassembled WGS sequence"/>
</dbReference>
<gene>
    <name evidence="5" type="ORF">LARSCL_LOCUS4084</name>
</gene>
<evidence type="ECO:0000256" key="3">
    <source>
        <dbReference type="ARBA" id="ARBA00022525"/>
    </source>
</evidence>
<comment type="caution">
    <text evidence="5">The sequence shown here is derived from an EMBL/GenBank/DDBJ whole genome shotgun (WGS) entry which is preliminary data.</text>
</comment>
<protein>
    <submittedName>
        <fullName evidence="5">Uncharacterized protein</fullName>
    </submittedName>
</protein>
<evidence type="ECO:0000313" key="6">
    <source>
        <dbReference type="Proteomes" id="UP001497382"/>
    </source>
</evidence>
<comment type="subcellular location">
    <subcellularLocation>
        <location evidence="1">Secreted</location>
    </subcellularLocation>
</comment>
<dbReference type="InterPro" id="IPR010345">
    <property type="entry name" value="IL-17_fam"/>
</dbReference>
<dbReference type="Pfam" id="PF06083">
    <property type="entry name" value="IL17"/>
    <property type="match status" value="1"/>
</dbReference>
<accession>A0AAV1ZD35</accession>
<proteinExistence type="inferred from homology"/>
<evidence type="ECO:0000256" key="2">
    <source>
        <dbReference type="ARBA" id="ARBA00007236"/>
    </source>
</evidence>
<reference evidence="5 6" key="1">
    <citation type="submission" date="2024-04" db="EMBL/GenBank/DDBJ databases">
        <authorList>
            <person name="Rising A."/>
            <person name="Reimegard J."/>
            <person name="Sonavane S."/>
            <person name="Akerstrom W."/>
            <person name="Nylinder S."/>
            <person name="Hedman E."/>
            <person name="Kallberg Y."/>
        </authorList>
    </citation>
    <scope>NUCLEOTIDE SEQUENCE [LARGE SCALE GENOMIC DNA]</scope>
</reference>
<keyword evidence="6" id="KW-1185">Reference proteome</keyword>
<keyword evidence="3" id="KW-0964">Secreted</keyword>
<comment type="similarity">
    <text evidence="2">Belongs to the IL-17 family.</text>
</comment>
<evidence type="ECO:0000256" key="4">
    <source>
        <dbReference type="ARBA" id="ARBA00022729"/>
    </source>
</evidence>
<dbReference type="Gene3D" id="2.10.90.10">
    <property type="entry name" value="Cystine-knot cytokines"/>
    <property type="match status" value="1"/>
</dbReference>